<dbReference type="InterPro" id="IPR011008">
    <property type="entry name" value="Dimeric_a/b-barrel"/>
</dbReference>
<keyword evidence="2" id="KW-0560">Oxidoreductase</keyword>
<dbReference type="InterPro" id="IPR007138">
    <property type="entry name" value="ABM_dom"/>
</dbReference>
<organism evidence="2 3">
    <name type="scientific">Pseudomonas fluorescens HK44</name>
    <dbReference type="NCBI Taxonomy" id="1042209"/>
    <lineage>
        <taxon>Bacteria</taxon>
        <taxon>Pseudomonadati</taxon>
        <taxon>Pseudomonadota</taxon>
        <taxon>Gammaproteobacteria</taxon>
        <taxon>Pseudomonadales</taxon>
        <taxon>Pseudomonadaceae</taxon>
        <taxon>Pseudomonas</taxon>
    </lineage>
</organism>
<dbReference type="SUPFAM" id="SSF54909">
    <property type="entry name" value="Dimeric alpha+beta barrel"/>
    <property type="match status" value="1"/>
</dbReference>
<evidence type="ECO:0000259" key="1">
    <source>
        <dbReference type="PROSITE" id="PS51725"/>
    </source>
</evidence>
<dbReference type="GO" id="GO:0004497">
    <property type="term" value="F:monooxygenase activity"/>
    <property type="evidence" value="ECO:0007669"/>
    <property type="project" value="UniProtKB-KW"/>
</dbReference>
<dbReference type="PROSITE" id="PS51725">
    <property type="entry name" value="ABM"/>
    <property type="match status" value="1"/>
</dbReference>
<protein>
    <submittedName>
        <fullName evidence="2">Antibiotic biosynthesis monooxygenase</fullName>
    </submittedName>
</protein>
<feature type="domain" description="ABM" evidence="1">
    <location>
        <begin position="7"/>
        <end position="96"/>
    </location>
</feature>
<name>A0A010SN44_PSEFL</name>
<dbReference type="OrthoDB" id="6883197at2"/>
<proteinExistence type="predicted"/>
<dbReference type="eggNOG" id="COG1359">
    <property type="taxonomic scope" value="Bacteria"/>
</dbReference>
<dbReference type="RefSeq" id="WP_019693305.1">
    <property type="nucleotide sequence ID" value="NZ_AFOY02000017.1"/>
</dbReference>
<dbReference type="Proteomes" id="UP000022611">
    <property type="component" value="Unassembled WGS sequence"/>
</dbReference>
<evidence type="ECO:0000313" key="2">
    <source>
        <dbReference type="EMBL" id="EXF92563.1"/>
    </source>
</evidence>
<evidence type="ECO:0000313" key="3">
    <source>
        <dbReference type="Proteomes" id="UP000022611"/>
    </source>
</evidence>
<gene>
    <name evidence="2" type="ORF">HK44_011815</name>
</gene>
<dbReference type="HOGENOM" id="CLU_131496_4_0_6"/>
<sequence length="121" mass="13326">MSTQIPVSHMAFIRARAGRSMELGARLSSLIEPSRQASGCLHFALQHSLCDPELWLVSGFWVDQQAMTAYFGTPAMQIFAELVQELVVNSLDFHTFSEVSAAQARGEYPQLNSASLHQLAS</sequence>
<dbReference type="AlphaFoldDB" id="A0A010SN44"/>
<comment type="caution">
    <text evidence="2">The sequence shown here is derived from an EMBL/GenBank/DDBJ whole genome shotgun (WGS) entry which is preliminary data.</text>
</comment>
<dbReference type="EMBL" id="AFOY02000017">
    <property type="protein sequence ID" value="EXF92563.1"/>
    <property type="molecule type" value="Genomic_DNA"/>
</dbReference>
<dbReference type="Gene3D" id="3.30.70.100">
    <property type="match status" value="1"/>
</dbReference>
<reference evidence="2 3" key="1">
    <citation type="journal article" date="2011" name="J. Bacteriol.">
        <title>Draft genome sequence of the polycyclic aromatic hydrocarbon-degrading, genetically engineered bioluminescent bioreporter Pseudomonas fluorescens HK44.</title>
        <authorList>
            <person name="Chauhan A."/>
            <person name="Layton A.C."/>
            <person name="Williams D.E."/>
            <person name="Smartt A.E."/>
            <person name="Ripp S."/>
            <person name="Karpinets T.V."/>
            <person name="Brown S.D."/>
            <person name="Sayler G.S."/>
        </authorList>
    </citation>
    <scope>NUCLEOTIDE SEQUENCE [LARGE SCALE GENOMIC DNA]</scope>
    <source>
        <strain evidence="2 3">HK44</strain>
    </source>
</reference>
<accession>A0A010SN44</accession>
<keyword evidence="2" id="KW-0503">Monooxygenase</keyword>
<dbReference type="PATRIC" id="fig|1042209.11.peg.4770"/>
<dbReference type="Pfam" id="PF03992">
    <property type="entry name" value="ABM"/>
    <property type="match status" value="1"/>
</dbReference>